<dbReference type="InterPro" id="IPR011049">
    <property type="entry name" value="Serralysin-like_metalloprot_C"/>
</dbReference>
<dbReference type="InterPro" id="IPR028992">
    <property type="entry name" value="Hedgehog/Intein_dom"/>
</dbReference>
<dbReference type="Gene3D" id="2.170.16.10">
    <property type="entry name" value="Hedgehog/Intein (Hint) domain"/>
    <property type="match status" value="1"/>
</dbReference>
<dbReference type="Proteomes" id="UP000182284">
    <property type="component" value="Unassembled WGS sequence"/>
</dbReference>
<dbReference type="PROSITE" id="PS00330">
    <property type="entry name" value="HEMOLYSIN_CALCIUM"/>
    <property type="match status" value="2"/>
</dbReference>
<dbReference type="InterPro" id="IPR036844">
    <property type="entry name" value="Hint_dom_sf"/>
</dbReference>
<dbReference type="PANTHER" id="PTHR38340">
    <property type="entry name" value="S-LAYER PROTEIN"/>
    <property type="match status" value="1"/>
</dbReference>
<feature type="region of interest" description="Disordered" evidence="3">
    <location>
        <begin position="1"/>
        <end position="32"/>
    </location>
</feature>
<dbReference type="SUPFAM" id="SSF51120">
    <property type="entry name" value="beta-Roll"/>
    <property type="match status" value="4"/>
</dbReference>
<dbReference type="InterPro" id="IPR018511">
    <property type="entry name" value="Hemolysin-typ_Ca-bd_CS"/>
</dbReference>
<dbReference type="Pfam" id="PF00353">
    <property type="entry name" value="HemolysinCabind"/>
    <property type="match status" value="6"/>
</dbReference>
<organism evidence="5 6">
    <name type="scientific">Celeribacter baekdonensis</name>
    <dbReference type="NCBI Taxonomy" id="875171"/>
    <lineage>
        <taxon>Bacteria</taxon>
        <taxon>Pseudomonadati</taxon>
        <taxon>Pseudomonadota</taxon>
        <taxon>Alphaproteobacteria</taxon>
        <taxon>Rhodobacterales</taxon>
        <taxon>Roseobacteraceae</taxon>
        <taxon>Celeribacter</taxon>
    </lineage>
</organism>
<dbReference type="GO" id="GO:0016539">
    <property type="term" value="P:intein-mediated protein splicing"/>
    <property type="evidence" value="ECO:0007669"/>
    <property type="project" value="InterPro"/>
</dbReference>
<dbReference type="PANTHER" id="PTHR38340:SF1">
    <property type="entry name" value="S-LAYER PROTEIN"/>
    <property type="match status" value="1"/>
</dbReference>
<dbReference type="PRINTS" id="PR00313">
    <property type="entry name" value="CABNDNGRPT"/>
</dbReference>
<dbReference type="GO" id="GO:0005509">
    <property type="term" value="F:calcium ion binding"/>
    <property type="evidence" value="ECO:0007669"/>
    <property type="project" value="InterPro"/>
</dbReference>
<dbReference type="InterPro" id="IPR006141">
    <property type="entry name" value="Intein_N"/>
</dbReference>
<protein>
    <submittedName>
        <fullName evidence="5">Ca2+-binding protein, RTX toxin-related</fullName>
    </submittedName>
</protein>
<dbReference type="GO" id="GO:0005576">
    <property type="term" value="C:extracellular region"/>
    <property type="evidence" value="ECO:0007669"/>
    <property type="project" value="UniProtKB-SubCell"/>
</dbReference>
<dbReference type="Gene3D" id="2.150.10.10">
    <property type="entry name" value="Serralysin-like metalloprotease, C-terminal"/>
    <property type="match status" value="4"/>
</dbReference>
<evidence type="ECO:0000256" key="3">
    <source>
        <dbReference type="SAM" id="MobiDB-lite"/>
    </source>
</evidence>
<dbReference type="InterPro" id="IPR050557">
    <property type="entry name" value="RTX_toxin/Mannuronan_C5-epim"/>
</dbReference>
<dbReference type="RefSeq" id="WP_245707921.1">
    <property type="nucleotide sequence ID" value="NZ_FNBL01000001.1"/>
</dbReference>
<dbReference type="EMBL" id="FNBL01000001">
    <property type="protein sequence ID" value="SDE76104.1"/>
    <property type="molecule type" value="Genomic_DNA"/>
</dbReference>
<dbReference type="SUPFAM" id="SSF51294">
    <property type="entry name" value="Hedgehog/intein (Hint) domain"/>
    <property type="match status" value="1"/>
</dbReference>
<dbReference type="PROSITE" id="PS50817">
    <property type="entry name" value="INTEIN_N_TER"/>
    <property type="match status" value="1"/>
</dbReference>
<evidence type="ECO:0000313" key="5">
    <source>
        <dbReference type="EMBL" id="SDE76104.1"/>
    </source>
</evidence>
<dbReference type="AlphaFoldDB" id="A0A1G7FJL1"/>
<evidence type="ECO:0000259" key="4">
    <source>
        <dbReference type="Pfam" id="PF13403"/>
    </source>
</evidence>
<comment type="subcellular location">
    <subcellularLocation>
        <location evidence="1">Secreted</location>
    </subcellularLocation>
</comment>
<sequence>MTYTHTHDDDCDPKDPTPTTPTPLTGTVDGTAGDDYIDVAYTGDPEGDVIDGADGLDDVVYAGGGDDTVLGGEGNDTIYGDTGVATTTSTETFSWADITDQDWCGLGTVDNGDDLEGLTLTQDTGNVTVTVTTPDTYDTWHASNIGVDSNFSTNTVNVDGVDGADSHSSLASNAAAGEVGTYAMSFSDDVQNVTFNISDIDANLGQVTVIAYDADGNEIPVTFDIGSDLILSGNTVTAEDTDNVSPSADSNTVTVSIAGPVASLQIIHTNPGTGVSGIHISDVTFDAVSGTELTEGEGDDTLIGGAGDDVIFGQGGNDTLQGDEGTNTLDGGAGDDTFIGGAGADTFTGGAGQDNIDYSGSDAAVNVDLSTSTLSGGDAENDSISSGIDGVIGSDYDDTLTGFDHQGTDPADTYTNEFWGMGGDDTITGGGGDDYLDGGDGNDYIEGGDGDDVIIGGDIGSPDRGYPGVFPGDADTTNDMDTLLGGAGNDTISGGDDNDYIDGGADNDTIDGGFDDDTILGGSGDDFIVGGEGSDTIDGGEGNDIIYGGLAPGFPDSLNIPDDAGDLVTDNGQDVIHGGAGNDTIYGQDDDDLIYGGDGDDTIYGGIDNDTIYAGAGHDIVDGGEDNDTIYGGGDNDVLSGGDDQDTIFVSLDDVTSGVNNTTVDGGAGGVDWDTLDLSGLLSNGWVITHEVQNPDSDGNGFDGQIQLYNAGLDQYANINYTNIEEIIPCFTPGTLIATPKGEVAVETLKLGDKVITRDNGLQAIQWIGKKSLSSADLAARRALMPVMIRQGALGAGLPERDMMVSPNHRMLVSNEKAALLFDEHEVLVAAKHLTRLDGVEVMDAAEVTYIHVMFERHEVVLSDGTWSESFQPGDYTLAGIGEDARQEIFTLFPELQDVSARGGFTAARRILRKHEAELLVS</sequence>
<dbReference type="Pfam" id="PF13403">
    <property type="entry name" value="Hint_2"/>
    <property type="match status" value="1"/>
</dbReference>
<evidence type="ECO:0000256" key="1">
    <source>
        <dbReference type="ARBA" id="ARBA00004613"/>
    </source>
</evidence>
<proteinExistence type="predicted"/>
<dbReference type="InterPro" id="IPR001343">
    <property type="entry name" value="Hemolysn_Ca-bd"/>
</dbReference>
<feature type="compositionally biased region" description="Low complexity" evidence="3">
    <location>
        <begin position="22"/>
        <end position="31"/>
    </location>
</feature>
<reference evidence="5 6" key="1">
    <citation type="submission" date="2016-10" db="EMBL/GenBank/DDBJ databases">
        <authorList>
            <person name="de Groot N.N."/>
        </authorList>
    </citation>
    <scope>NUCLEOTIDE SEQUENCE [LARGE SCALE GENOMIC DNA]</scope>
    <source>
        <strain evidence="5 6">DSM 27375</strain>
    </source>
</reference>
<evidence type="ECO:0000313" key="6">
    <source>
        <dbReference type="Proteomes" id="UP000182284"/>
    </source>
</evidence>
<keyword evidence="2" id="KW-0964">Secreted</keyword>
<evidence type="ECO:0000256" key="2">
    <source>
        <dbReference type="ARBA" id="ARBA00022525"/>
    </source>
</evidence>
<name>A0A1G7FJL1_9RHOB</name>
<accession>A0A1G7FJL1</accession>
<gene>
    <name evidence="5" type="ORF">SAMN04488117_101118</name>
</gene>
<feature type="domain" description="Hedgehog/Intein (Hint)" evidence="4">
    <location>
        <begin position="729"/>
        <end position="875"/>
    </location>
</feature>